<sequence length="237" mass="24733">MTGTVVFDLDGTLADTSGDLVAAANACFEARGLGALLDPVADALIAFHGGRAMLRAGYGRIGSDTLLPPAAEDEDYPRLLDHYGRNIAVHTRLYPGVAAALDRLQDDGFRLAVCTNKPEALARTLLAELGIAGVFHALIGADTLPVRKPDPRPYRAAVEAAGGQVGQSFLLGDTETDRRTGHAAGVRVALVSFGPEGEAIARLAPDALIGHYDELHGLAHRWLRSSGSGDAGHGLAL</sequence>
<gene>
    <name evidence="5" type="ORF">MU516_08910</name>
</gene>
<keyword evidence="6" id="KW-1185">Reference proteome</keyword>
<dbReference type="InterPro" id="IPR023198">
    <property type="entry name" value="PGP-like_dom2"/>
</dbReference>
<dbReference type="PANTHER" id="PTHR43434:SF1">
    <property type="entry name" value="PHOSPHOGLYCOLATE PHOSPHATASE"/>
    <property type="match status" value="1"/>
</dbReference>
<name>A0ABT2KAR8_9RHOB</name>
<proteinExistence type="inferred from homology"/>
<dbReference type="Gene3D" id="1.10.150.240">
    <property type="entry name" value="Putative phosphatase, domain 2"/>
    <property type="match status" value="1"/>
</dbReference>
<comment type="similarity">
    <text evidence="3">Belongs to the HAD-like hydrolase superfamily. CbbY/CbbZ/Gph/YieH family.</text>
</comment>
<dbReference type="Proteomes" id="UP001320702">
    <property type="component" value="Unassembled WGS sequence"/>
</dbReference>
<evidence type="ECO:0000313" key="6">
    <source>
        <dbReference type="Proteomes" id="UP001320702"/>
    </source>
</evidence>
<dbReference type="InterPro" id="IPR006439">
    <property type="entry name" value="HAD-SF_hydro_IA"/>
</dbReference>
<accession>A0ABT2KAR8</accession>
<dbReference type="EMBL" id="JANAVZ010000004">
    <property type="protein sequence ID" value="MCT4332989.1"/>
    <property type="molecule type" value="Genomic_DNA"/>
</dbReference>
<comment type="catalytic activity">
    <reaction evidence="1">
        <text>2-phosphoglycolate + H2O = glycolate + phosphate</text>
        <dbReference type="Rhea" id="RHEA:14369"/>
        <dbReference type="ChEBI" id="CHEBI:15377"/>
        <dbReference type="ChEBI" id="CHEBI:29805"/>
        <dbReference type="ChEBI" id="CHEBI:43474"/>
        <dbReference type="ChEBI" id="CHEBI:58033"/>
        <dbReference type="EC" id="3.1.3.18"/>
    </reaction>
</comment>
<evidence type="ECO:0000256" key="3">
    <source>
        <dbReference type="ARBA" id="ARBA00006171"/>
    </source>
</evidence>
<dbReference type="InterPro" id="IPR023214">
    <property type="entry name" value="HAD_sf"/>
</dbReference>
<protein>
    <recommendedName>
        <fullName evidence="4">phosphoglycolate phosphatase</fullName>
        <ecNumber evidence="4">3.1.3.18</ecNumber>
    </recommendedName>
</protein>
<evidence type="ECO:0000256" key="1">
    <source>
        <dbReference type="ARBA" id="ARBA00000830"/>
    </source>
</evidence>
<reference evidence="5 6" key="1">
    <citation type="submission" date="2022-04" db="EMBL/GenBank/DDBJ databases">
        <title>Paracoccus sp. YLB-12 draft genome sequence.</title>
        <authorList>
            <person name="Yu L."/>
        </authorList>
    </citation>
    <scope>NUCLEOTIDE SEQUENCE [LARGE SCALE GENOMIC DNA]</scope>
    <source>
        <strain evidence="5 6">YLB-12</strain>
    </source>
</reference>
<dbReference type="InterPro" id="IPR036412">
    <property type="entry name" value="HAD-like_sf"/>
</dbReference>
<dbReference type="Gene3D" id="3.40.50.1000">
    <property type="entry name" value="HAD superfamily/HAD-like"/>
    <property type="match status" value="1"/>
</dbReference>
<evidence type="ECO:0000256" key="2">
    <source>
        <dbReference type="ARBA" id="ARBA00004818"/>
    </source>
</evidence>
<comment type="pathway">
    <text evidence="2">Organic acid metabolism; glycolate biosynthesis; glycolate from 2-phosphoglycolate: step 1/1.</text>
</comment>
<dbReference type="SFLD" id="SFLDG01129">
    <property type="entry name" value="C1.5:_HAD__Beta-PGM__Phosphata"/>
    <property type="match status" value="1"/>
</dbReference>
<dbReference type="Pfam" id="PF13419">
    <property type="entry name" value="HAD_2"/>
    <property type="match status" value="1"/>
</dbReference>
<evidence type="ECO:0000256" key="4">
    <source>
        <dbReference type="ARBA" id="ARBA00013078"/>
    </source>
</evidence>
<dbReference type="InterPro" id="IPR050155">
    <property type="entry name" value="HAD-like_hydrolase_sf"/>
</dbReference>
<organism evidence="5 6">
    <name type="scientific">Paracoccus maritimus</name>
    <dbReference type="NCBI Taxonomy" id="2933292"/>
    <lineage>
        <taxon>Bacteria</taxon>
        <taxon>Pseudomonadati</taxon>
        <taxon>Pseudomonadota</taxon>
        <taxon>Alphaproteobacteria</taxon>
        <taxon>Rhodobacterales</taxon>
        <taxon>Paracoccaceae</taxon>
        <taxon>Paracoccus</taxon>
    </lineage>
</organism>
<dbReference type="PRINTS" id="PR00413">
    <property type="entry name" value="HADHALOGNASE"/>
</dbReference>
<evidence type="ECO:0000313" key="5">
    <source>
        <dbReference type="EMBL" id="MCT4332989.1"/>
    </source>
</evidence>
<dbReference type="PANTHER" id="PTHR43434">
    <property type="entry name" value="PHOSPHOGLYCOLATE PHOSPHATASE"/>
    <property type="match status" value="1"/>
</dbReference>
<dbReference type="InterPro" id="IPR041492">
    <property type="entry name" value="HAD_2"/>
</dbReference>
<comment type="caution">
    <text evidence="5">The sequence shown here is derived from an EMBL/GenBank/DDBJ whole genome shotgun (WGS) entry which is preliminary data.</text>
</comment>
<dbReference type="SFLD" id="SFLDS00003">
    <property type="entry name" value="Haloacid_Dehalogenase"/>
    <property type="match status" value="1"/>
</dbReference>
<dbReference type="EC" id="3.1.3.18" evidence="4"/>
<dbReference type="RefSeq" id="WP_260276880.1">
    <property type="nucleotide sequence ID" value="NZ_JANAVZ010000004.1"/>
</dbReference>
<dbReference type="SUPFAM" id="SSF56784">
    <property type="entry name" value="HAD-like"/>
    <property type="match status" value="1"/>
</dbReference>